<reference evidence="2 3" key="1">
    <citation type="journal article" date="2015" name="Genome Announc.">
        <title>Expanding the biotechnology potential of lactobacilli through comparative genomics of 213 strains and associated genera.</title>
        <authorList>
            <person name="Sun Z."/>
            <person name="Harris H.M."/>
            <person name="McCann A."/>
            <person name="Guo C."/>
            <person name="Argimon S."/>
            <person name="Zhang W."/>
            <person name="Yang X."/>
            <person name="Jeffery I.B."/>
            <person name="Cooney J.C."/>
            <person name="Kagawa T.F."/>
            <person name="Liu W."/>
            <person name="Song Y."/>
            <person name="Salvetti E."/>
            <person name="Wrobel A."/>
            <person name="Rasinkangas P."/>
            <person name="Parkhill J."/>
            <person name="Rea M.C."/>
            <person name="O'Sullivan O."/>
            <person name="Ritari J."/>
            <person name="Douillard F.P."/>
            <person name="Paul Ross R."/>
            <person name="Yang R."/>
            <person name="Briner A.E."/>
            <person name="Felis G.E."/>
            <person name="de Vos W.M."/>
            <person name="Barrangou R."/>
            <person name="Klaenhammer T.R."/>
            <person name="Caufield P.W."/>
            <person name="Cui Y."/>
            <person name="Zhang H."/>
            <person name="O'Toole P.W."/>
        </authorList>
    </citation>
    <scope>NUCLEOTIDE SEQUENCE [LARGE SCALE GENOMIC DNA]</scope>
    <source>
        <strain evidence="2 3">DSM 21115</strain>
    </source>
</reference>
<organism evidence="2 3">
    <name type="scientific">Lactiplantibacillus fabifermentans DSM 21115</name>
    <dbReference type="NCBI Taxonomy" id="1413187"/>
    <lineage>
        <taxon>Bacteria</taxon>
        <taxon>Bacillati</taxon>
        <taxon>Bacillota</taxon>
        <taxon>Bacilli</taxon>
        <taxon>Lactobacillales</taxon>
        <taxon>Lactobacillaceae</taxon>
        <taxon>Lactiplantibacillus</taxon>
    </lineage>
</organism>
<evidence type="ECO:0000313" key="3">
    <source>
        <dbReference type="Proteomes" id="UP000050920"/>
    </source>
</evidence>
<evidence type="ECO:0000256" key="1">
    <source>
        <dbReference type="SAM" id="Phobius"/>
    </source>
</evidence>
<protein>
    <submittedName>
        <fullName evidence="2">Uncharacterized protein</fullName>
    </submittedName>
</protein>
<keyword evidence="3" id="KW-1185">Reference proteome</keyword>
<comment type="caution">
    <text evidence="2">The sequence shown here is derived from an EMBL/GenBank/DDBJ whole genome shotgun (WGS) entry which is preliminary data.</text>
</comment>
<name>A0A0R2NTN2_9LACO</name>
<keyword evidence="1" id="KW-0812">Transmembrane</keyword>
<dbReference type="Proteomes" id="UP000050920">
    <property type="component" value="Unassembled WGS sequence"/>
</dbReference>
<dbReference type="AlphaFoldDB" id="A0A0R2NTN2"/>
<keyword evidence="1" id="KW-1133">Transmembrane helix</keyword>
<accession>A0A0R2NTN2</accession>
<evidence type="ECO:0000313" key="2">
    <source>
        <dbReference type="EMBL" id="KRO27405.1"/>
    </source>
</evidence>
<feature type="transmembrane region" description="Helical" evidence="1">
    <location>
        <begin position="41"/>
        <end position="60"/>
    </location>
</feature>
<proteinExistence type="predicted"/>
<keyword evidence="1" id="KW-0472">Membrane</keyword>
<sequence length="68" mass="7642">MVMRLHHPVDFYKLGRFWIGALFIWVAIVGFPHTLVTAGDVFAYGLIFIVAVAAVVSSFFESNRQPKS</sequence>
<dbReference type="EMBL" id="AYGX02000080">
    <property type="protein sequence ID" value="KRO27405.1"/>
    <property type="molecule type" value="Genomic_DNA"/>
</dbReference>
<feature type="transmembrane region" description="Helical" evidence="1">
    <location>
        <begin position="14"/>
        <end position="35"/>
    </location>
</feature>
<gene>
    <name evidence="2" type="ORF">DY78_GL000046</name>
</gene>